<feature type="region of interest" description="Disordered" evidence="1">
    <location>
        <begin position="153"/>
        <end position="178"/>
    </location>
</feature>
<keyword evidence="2" id="KW-0472">Membrane</keyword>
<accession>A0A914ZFP9</accession>
<feature type="transmembrane region" description="Helical" evidence="2">
    <location>
        <begin position="14"/>
        <end position="36"/>
    </location>
</feature>
<keyword evidence="2" id="KW-1133">Transmembrane helix</keyword>
<dbReference type="AlphaFoldDB" id="A0A914ZFP9"/>
<dbReference type="WBParaSite" id="PgB03_g013_t01">
    <property type="protein sequence ID" value="PgB03_g013_t01"/>
    <property type="gene ID" value="PgB03_g013"/>
</dbReference>
<dbReference type="Proteomes" id="UP000887569">
    <property type="component" value="Unplaced"/>
</dbReference>
<protein>
    <submittedName>
        <fullName evidence="4">Uncharacterized protein</fullName>
    </submittedName>
</protein>
<sequence length="178" mass="20272">EHILPSMGCVYPTFLLLIISVLGLLPATILFAICANGDRGQKEKARLTTGRRVEYAGTIDRSAYKPKRHIRILDQRKNRNDITMKPVNTHSSMWRKKVTKRRVNNDSAPQRRLLVNPPLKRDRRQVVDMRRPIKMKIRKESAFEQAGKDDTLRNVDSLPTEKSSIVDASVKASATKLA</sequence>
<evidence type="ECO:0000256" key="1">
    <source>
        <dbReference type="SAM" id="MobiDB-lite"/>
    </source>
</evidence>
<keyword evidence="3" id="KW-1185">Reference proteome</keyword>
<organism evidence="3 4">
    <name type="scientific">Parascaris univalens</name>
    <name type="common">Nematode worm</name>
    <dbReference type="NCBI Taxonomy" id="6257"/>
    <lineage>
        <taxon>Eukaryota</taxon>
        <taxon>Metazoa</taxon>
        <taxon>Ecdysozoa</taxon>
        <taxon>Nematoda</taxon>
        <taxon>Chromadorea</taxon>
        <taxon>Rhabditida</taxon>
        <taxon>Spirurina</taxon>
        <taxon>Ascaridomorpha</taxon>
        <taxon>Ascaridoidea</taxon>
        <taxon>Ascarididae</taxon>
        <taxon>Parascaris</taxon>
    </lineage>
</organism>
<evidence type="ECO:0000313" key="4">
    <source>
        <dbReference type="WBParaSite" id="PgB03_g013_t01"/>
    </source>
</evidence>
<keyword evidence="2" id="KW-0812">Transmembrane</keyword>
<reference evidence="4" key="1">
    <citation type="submission" date="2022-11" db="UniProtKB">
        <authorList>
            <consortium name="WormBaseParasite"/>
        </authorList>
    </citation>
    <scope>IDENTIFICATION</scope>
</reference>
<proteinExistence type="predicted"/>
<name>A0A914ZFP9_PARUN</name>
<evidence type="ECO:0000313" key="3">
    <source>
        <dbReference type="Proteomes" id="UP000887569"/>
    </source>
</evidence>
<evidence type="ECO:0000256" key="2">
    <source>
        <dbReference type="SAM" id="Phobius"/>
    </source>
</evidence>